<dbReference type="eggNOG" id="COG0707">
    <property type="taxonomic scope" value="Bacteria"/>
</dbReference>
<comment type="caution">
    <text evidence="13">The sequence shown here is derived from an EMBL/GenBank/DDBJ whole genome shotgun (WGS) entry which is preliminary data.</text>
</comment>
<dbReference type="NCBIfam" id="TIGR01133">
    <property type="entry name" value="murG"/>
    <property type="match status" value="1"/>
</dbReference>
<dbReference type="Proteomes" id="UP000030134">
    <property type="component" value="Unassembled WGS sequence"/>
</dbReference>
<dbReference type="InterPro" id="IPR004276">
    <property type="entry name" value="GlycoTrans_28_N"/>
</dbReference>
<feature type="binding site" evidence="10">
    <location>
        <begin position="15"/>
        <end position="17"/>
    </location>
    <ligand>
        <name>UDP-N-acetyl-alpha-D-glucosamine</name>
        <dbReference type="ChEBI" id="CHEBI:57705"/>
    </ligand>
</feature>
<comment type="similarity">
    <text evidence="10">Belongs to the glycosyltransferase 28 family. MurG subfamily.</text>
</comment>
<accession>A0A0A2G6Z9</accession>
<dbReference type="GO" id="GO:0005886">
    <property type="term" value="C:plasma membrane"/>
    <property type="evidence" value="ECO:0007669"/>
    <property type="project" value="UniProtKB-SubCell"/>
</dbReference>
<evidence type="ECO:0000259" key="11">
    <source>
        <dbReference type="Pfam" id="PF03033"/>
    </source>
</evidence>
<comment type="subcellular location">
    <subcellularLocation>
        <location evidence="10">Cell membrane</location>
        <topology evidence="10">Peripheral membrane protein</topology>
        <orientation evidence="10">Cytoplasmic side</orientation>
    </subcellularLocation>
</comment>
<keyword evidence="2 10" id="KW-0132">Cell division</keyword>
<comment type="caution">
    <text evidence="10">Lacks conserved residue(s) required for the propagation of feature annotation.</text>
</comment>
<proteinExistence type="inferred from homology"/>
<dbReference type="PANTHER" id="PTHR21015">
    <property type="entry name" value="UDP-N-ACETYLGLUCOSAMINE--N-ACETYLMURAMYL-(PENTAPEPTIDE) PYROPHOSPHORYL-UNDECAPRENOL N-ACETYLGLUCOSAMINE TRANSFERASE 1"/>
    <property type="match status" value="1"/>
</dbReference>
<evidence type="ECO:0000256" key="2">
    <source>
        <dbReference type="ARBA" id="ARBA00022618"/>
    </source>
</evidence>
<dbReference type="GO" id="GO:0005975">
    <property type="term" value="P:carbohydrate metabolic process"/>
    <property type="evidence" value="ECO:0007669"/>
    <property type="project" value="InterPro"/>
</dbReference>
<comment type="function">
    <text evidence="10">Cell wall formation. Catalyzes the transfer of a GlcNAc subunit on undecaprenyl-pyrophosphoryl-MurNAc-pentapeptide (lipid intermediate I) to form undecaprenyl-pyrophosphoryl-MurNAc-(pentapeptide)GlcNAc (lipid intermediate II).</text>
</comment>
<reference evidence="13 14" key="1">
    <citation type="submission" date="2014-08" db="EMBL/GenBank/DDBJ databases">
        <title>Porphyromonas gingivicanis strain:COT-022_OH1391 Genome sequencing.</title>
        <authorList>
            <person name="Wallis C."/>
            <person name="Deusch O."/>
            <person name="O'Flynn C."/>
            <person name="Davis I."/>
            <person name="Jospin G."/>
            <person name="Darling A.E."/>
            <person name="Coil D.A."/>
            <person name="Alexiev A."/>
            <person name="Horsfall A."/>
            <person name="Kirkwood N."/>
            <person name="Harris S."/>
            <person name="Eisen J.A."/>
        </authorList>
    </citation>
    <scope>NUCLEOTIDE SEQUENCE [LARGE SCALE GENOMIC DNA]</scope>
    <source>
        <strain evidence="14">COT-022 OH1391</strain>
    </source>
</reference>
<evidence type="ECO:0000256" key="4">
    <source>
        <dbReference type="ARBA" id="ARBA00022679"/>
    </source>
</evidence>
<dbReference type="Pfam" id="PF04101">
    <property type="entry name" value="Glyco_tran_28_C"/>
    <property type="match status" value="1"/>
</dbReference>
<dbReference type="EC" id="2.4.1.227" evidence="10"/>
<dbReference type="HAMAP" id="MF_00033">
    <property type="entry name" value="MurG"/>
    <property type="match status" value="1"/>
</dbReference>
<evidence type="ECO:0000256" key="1">
    <source>
        <dbReference type="ARBA" id="ARBA00022475"/>
    </source>
</evidence>
<keyword evidence="8 10" id="KW-0131">Cell cycle</keyword>
<keyword evidence="9 10" id="KW-0961">Cell wall biogenesis/degradation</keyword>
<feature type="binding site" evidence="10">
    <location>
        <position position="204"/>
    </location>
    <ligand>
        <name>UDP-N-acetyl-alpha-D-glucosamine</name>
        <dbReference type="ChEBI" id="CHEBI:57705"/>
    </ligand>
</feature>
<keyword evidence="14" id="KW-1185">Reference proteome</keyword>
<evidence type="ECO:0000259" key="12">
    <source>
        <dbReference type="Pfam" id="PF04101"/>
    </source>
</evidence>
<evidence type="ECO:0000256" key="3">
    <source>
        <dbReference type="ARBA" id="ARBA00022676"/>
    </source>
</evidence>
<dbReference type="PANTHER" id="PTHR21015:SF22">
    <property type="entry name" value="GLYCOSYLTRANSFERASE"/>
    <property type="match status" value="1"/>
</dbReference>
<gene>
    <name evidence="10" type="primary">murG</name>
    <name evidence="13" type="ORF">HQ36_00595</name>
</gene>
<evidence type="ECO:0000256" key="5">
    <source>
        <dbReference type="ARBA" id="ARBA00022960"/>
    </source>
</evidence>
<keyword evidence="7 10" id="KW-0472">Membrane</keyword>
<name>A0A0A2G6Z9_9PORP</name>
<dbReference type="RefSeq" id="WP_036882646.1">
    <property type="nucleotide sequence ID" value="NZ_JQZW01000002.1"/>
</dbReference>
<evidence type="ECO:0000256" key="8">
    <source>
        <dbReference type="ARBA" id="ARBA00023306"/>
    </source>
</evidence>
<evidence type="ECO:0000256" key="10">
    <source>
        <dbReference type="HAMAP-Rule" id="MF_00033"/>
    </source>
</evidence>
<dbReference type="EMBL" id="JQZW01000002">
    <property type="protein sequence ID" value="KGN99016.1"/>
    <property type="molecule type" value="Genomic_DNA"/>
</dbReference>
<dbReference type="GO" id="GO:0051301">
    <property type="term" value="P:cell division"/>
    <property type="evidence" value="ECO:0007669"/>
    <property type="project" value="UniProtKB-KW"/>
</dbReference>
<dbReference type="GO" id="GO:0071555">
    <property type="term" value="P:cell wall organization"/>
    <property type="evidence" value="ECO:0007669"/>
    <property type="project" value="UniProtKB-KW"/>
</dbReference>
<dbReference type="GO" id="GO:0008360">
    <property type="term" value="P:regulation of cell shape"/>
    <property type="evidence" value="ECO:0007669"/>
    <property type="project" value="UniProtKB-KW"/>
</dbReference>
<feature type="binding site" evidence="10">
    <location>
        <position position="306"/>
    </location>
    <ligand>
        <name>UDP-N-acetyl-alpha-D-glucosamine</name>
        <dbReference type="ChEBI" id="CHEBI:57705"/>
    </ligand>
</feature>
<dbReference type="CDD" id="cd03785">
    <property type="entry name" value="GT28_MurG"/>
    <property type="match status" value="1"/>
</dbReference>
<keyword evidence="4 10" id="KW-0808">Transferase</keyword>
<dbReference type="OrthoDB" id="9808936at2"/>
<feature type="binding site" evidence="10">
    <location>
        <position position="170"/>
    </location>
    <ligand>
        <name>UDP-N-acetyl-alpha-D-glucosamine</name>
        <dbReference type="ChEBI" id="CHEBI:57705"/>
    </ligand>
</feature>
<evidence type="ECO:0000256" key="9">
    <source>
        <dbReference type="ARBA" id="ARBA00023316"/>
    </source>
</evidence>
<dbReference type="GO" id="GO:0051991">
    <property type="term" value="F:UDP-N-acetyl-D-glucosamine:N-acetylmuramoyl-L-alanyl-D-glutamyl-meso-2,6-diaminopimelyl-D-alanyl-D-alanine-diphosphoundecaprenol 4-beta-N-acetylglucosaminlytransferase activity"/>
    <property type="evidence" value="ECO:0007669"/>
    <property type="project" value="RHEA"/>
</dbReference>
<dbReference type="UniPathway" id="UPA00219"/>
<evidence type="ECO:0000256" key="6">
    <source>
        <dbReference type="ARBA" id="ARBA00022984"/>
    </source>
</evidence>
<comment type="catalytic activity">
    <reaction evidence="10">
        <text>di-trans,octa-cis-undecaprenyl diphospho-N-acetyl-alpha-D-muramoyl-L-alanyl-D-glutamyl-meso-2,6-diaminopimeloyl-D-alanyl-D-alanine + UDP-N-acetyl-alpha-D-glucosamine = di-trans,octa-cis-undecaprenyl diphospho-[N-acetyl-alpha-D-glucosaminyl-(1-&gt;4)]-N-acetyl-alpha-D-muramoyl-L-alanyl-D-glutamyl-meso-2,6-diaminopimeloyl-D-alanyl-D-alanine + UDP + H(+)</text>
        <dbReference type="Rhea" id="RHEA:31227"/>
        <dbReference type="ChEBI" id="CHEBI:15378"/>
        <dbReference type="ChEBI" id="CHEBI:57705"/>
        <dbReference type="ChEBI" id="CHEBI:58223"/>
        <dbReference type="ChEBI" id="CHEBI:61387"/>
        <dbReference type="ChEBI" id="CHEBI:61388"/>
        <dbReference type="EC" id="2.4.1.227"/>
    </reaction>
</comment>
<protein>
    <recommendedName>
        <fullName evidence="10">UDP-N-acetylglucosamine--N-acetylmuramyl-(pentapeptide) pyrophosphoryl-undecaprenol N-acetylglucosamine transferase</fullName>
        <ecNumber evidence="10">2.4.1.227</ecNumber>
    </recommendedName>
    <alternativeName>
        <fullName evidence="10">Undecaprenyl-PP-MurNAc-pentapeptide-UDPGlcNAc GlcNAc transferase</fullName>
    </alternativeName>
</protein>
<dbReference type="GO" id="GO:0050511">
    <property type="term" value="F:undecaprenyldiphospho-muramoylpentapeptide beta-N-acetylglucosaminyltransferase activity"/>
    <property type="evidence" value="ECO:0007669"/>
    <property type="project" value="UniProtKB-UniRule"/>
</dbReference>
<dbReference type="Gene3D" id="3.40.50.2000">
    <property type="entry name" value="Glycogen Phosphorylase B"/>
    <property type="match status" value="2"/>
</dbReference>
<sequence>MEKKIERVIISGGGTGGHIFPALAIADAIKQKHPNVEILFIGAVGRMEMERVPQAGYRIEGLTVQGLDRKRPWRNVSVLFNLYKARVRAKQIIREFRPNAVVGVGGYASAPTLLAAQKLGIPTLIQEQNSFAGKTNKLLARRAQAICVAYPNMERFFPYTPPILTGNPIRPILEDTPLPSRAEALRSFGFSNENYPLVLVVGGSLGAKTINQSICNGLKLFIENRVRLIWQTGKGYAKEAQEALKKLGPEAEEWIVSLPFIEHMDNAYAACNLMISRAGASTISEISLLGKPSILVPSPNVAEDHQTHNAQALSSRGAALLVPDTEAHDILVPEALQWVTQPEALKRMSEAVLCLAAPRSAAKIVSILEQIIFSPKHDNA</sequence>
<comment type="pathway">
    <text evidence="10">Cell wall biogenesis; peptidoglycan biosynthesis.</text>
</comment>
<feature type="domain" description="Glycosyltransferase family 28 N-terminal" evidence="11">
    <location>
        <begin position="8"/>
        <end position="146"/>
    </location>
</feature>
<dbReference type="SUPFAM" id="SSF53756">
    <property type="entry name" value="UDP-Glycosyltransferase/glycogen phosphorylase"/>
    <property type="match status" value="1"/>
</dbReference>
<evidence type="ECO:0000313" key="13">
    <source>
        <dbReference type="EMBL" id="KGN99016.1"/>
    </source>
</evidence>
<dbReference type="Pfam" id="PF03033">
    <property type="entry name" value="Glyco_transf_28"/>
    <property type="match status" value="1"/>
</dbReference>
<feature type="binding site" evidence="10">
    <location>
        <position position="129"/>
    </location>
    <ligand>
        <name>UDP-N-acetyl-alpha-D-glucosamine</name>
        <dbReference type="ChEBI" id="CHEBI:57705"/>
    </ligand>
</feature>
<feature type="binding site" evidence="10">
    <location>
        <position position="261"/>
    </location>
    <ligand>
        <name>UDP-N-acetyl-alpha-D-glucosamine</name>
        <dbReference type="ChEBI" id="CHEBI:57705"/>
    </ligand>
</feature>
<feature type="domain" description="Glycosyl transferase family 28 C-terminal" evidence="12">
    <location>
        <begin position="198"/>
        <end position="352"/>
    </location>
</feature>
<dbReference type="InterPro" id="IPR007235">
    <property type="entry name" value="Glyco_trans_28_C"/>
</dbReference>
<keyword evidence="5 10" id="KW-0133">Cell shape</keyword>
<evidence type="ECO:0000256" key="7">
    <source>
        <dbReference type="ARBA" id="ARBA00023136"/>
    </source>
</evidence>
<dbReference type="InterPro" id="IPR006009">
    <property type="entry name" value="GlcNAc_MurG"/>
</dbReference>
<dbReference type="AlphaFoldDB" id="A0A0A2G6Z9"/>
<organism evidence="13 14">
    <name type="scientific">Porphyromonas gingivicanis</name>
    <dbReference type="NCBI Taxonomy" id="266762"/>
    <lineage>
        <taxon>Bacteria</taxon>
        <taxon>Pseudomonadati</taxon>
        <taxon>Bacteroidota</taxon>
        <taxon>Bacteroidia</taxon>
        <taxon>Bacteroidales</taxon>
        <taxon>Porphyromonadaceae</taxon>
        <taxon>Porphyromonas</taxon>
    </lineage>
</organism>
<evidence type="ECO:0000313" key="14">
    <source>
        <dbReference type="Proteomes" id="UP000030134"/>
    </source>
</evidence>
<dbReference type="STRING" id="266762.HQ36_00595"/>
<dbReference type="GO" id="GO:0009252">
    <property type="term" value="P:peptidoglycan biosynthetic process"/>
    <property type="evidence" value="ECO:0007669"/>
    <property type="project" value="UniProtKB-UniRule"/>
</dbReference>
<keyword evidence="3 10" id="KW-0328">Glycosyltransferase</keyword>
<keyword evidence="1 10" id="KW-1003">Cell membrane</keyword>
<keyword evidence="6 10" id="KW-0573">Peptidoglycan synthesis</keyword>